<evidence type="ECO:0000256" key="1">
    <source>
        <dbReference type="SAM" id="SignalP"/>
    </source>
</evidence>
<organism evidence="2 3">
    <name type="scientific">Chryseobacterium kimseyorum</name>
    <dbReference type="NCBI Taxonomy" id="2984028"/>
    <lineage>
        <taxon>Bacteria</taxon>
        <taxon>Pseudomonadati</taxon>
        <taxon>Bacteroidota</taxon>
        <taxon>Flavobacteriia</taxon>
        <taxon>Flavobacteriales</taxon>
        <taxon>Weeksellaceae</taxon>
        <taxon>Chryseobacterium group</taxon>
        <taxon>Chryseobacterium</taxon>
    </lineage>
</organism>
<feature type="chain" id="PRO_5046861642" evidence="1">
    <location>
        <begin position="20"/>
        <end position="152"/>
    </location>
</feature>
<dbReference type="EMBL" id="JAPDHW010000023">
    <property type="protein sequence ID" value="MCW3170631.1"/>
    <property type="molecule type" value="Genomic_DNA"/>
</dbReference>
<evidence type="ECO:0000313" key="2">
    <source>
        <dbReference type="EMBL" id="MCW3170631.1"/>
    </source>
</evidence>
<name>A0ABT3I3I6_9FLAO</name>
<keyword evidence="3" id="KW-1185">Reference proteome</keyword>
<reference evidence="2" key="1">
    <citation type="submission" date="2022-10" db="EMBL/GenBank/DDBJ databases">
        <title>Chryseobacterium babae sp. nov. isolated from the gut of the beetle Oryctes rhinoceros, and Chryseobacterium kimseyorum sp. nov., isolated from a stick insect rearing cage.</title>
        <authorList>
            <person name="Shelomi M."/>
            <person name="Han C.-J."/>
            <person name="Chen W.-M."/>
            <person name="Chen H.-K."/>
            <person name="Liaw S.-J."/>
            <person name="Muhle E."/>
            <person name="Clermont D."/>
        </authorList>
    </citation>
    <scope>NUCLEOTIDE SEQUENCE</scope>
    <source>
        <strain evidence="2">09-1422</strain>
    </source>
</reference>
<dbReference type="Proteomes" id="UP001163731">
    <property type="component" value="Unassembled WGS sequence"/>
</dbReference>
<keyword evidence="1" id="KW-0732">Signal</keyword>
<evidence type="ECO:0000313" key="3">
    <source>
        <dbReference type="Proteomes" id="UP001163731"/>
    </source>
</evidence>
<protein>
    <submittedName>
        <fullName evidence="2">Uncharacterized protein</fullName>
    </submittedName>
</protein>
<proteinExistence type="predicted"/>
<comment type="caution">
    <text evidence="2">The sequence shown here is derived from an EMBL/GenBank/DDBJ whole genome shotgun (WGS) entry which is preliminary data.</text>
</comment>
<sequence length="152" mass="17307">MRYLALIFTFFFCCSYAQILDAIQINEIGQHEFDVLDDLMVSKHKFTRVKDIEDENQKVYTNDSDHLEQLMVVTVFRNSNGCSNVLSIVDKSAINVLQLKNDLPQEGYVYQGKKKMSEDLIVSQFSKGKLHVLISDTITASGAYQILLICSN</sequence>
<gene>
    <name evidence="2" type="ORF">OMO38_19045</name>
</gene>
<feature type="signal peptide" evidence="1">
    <location>
        <begin position="1"/>
        <end position="19"/>
    </location>
</feature>
<dbReference type="RefSeq" id="WP_264751765.1">
    <property type="nucleotide sequence ID" value="NZ_JAPDHW010000023.1"/>
</dbReference>
<accession>A0ABT3I3I6</accession>